<proteinExistence type="predicted"/>
<organism evidence="1 2">
    <name type="scientific">Ajellomyces capsulatus (strain H88)</name>
    <name type="common">Darling's disease fungus</name>
    <name type="synonym">Histoplasma capsulatum</name>
    <dbReference type="NCBI Taxonomy" id="544711"/>
    <lineage>
        <taxon>Eukaryota</taxon>
        <taxon>Fungi</taxon>
        <taxon>Dikarya</taxon>
        <taxon>Ascomycota</taxon>
        <taxon>Pezizomycotina</taxon>
        <taxon>Eurotiomycetes</taxon>
        <taxon>Eurotiomycetidae</taxon>
        <taxon>Onygenales</taxon>
        <taxon>Ajellomycetaceae</taxon>
        <taxon>Histoplasma</taxon>
    </lineage>
</organism>
<dbReference type="EMBL" id="CP069103">
    <property type="protein sequence ID" value="QSS51715.1"/>
    <property type="molecule type" value="Genomic_DNA"/>
</dbReference>
<accession>A0A8A1LFN5</accession>
<sequence>MLFLCTNNILSPPAHSYNAHWPSLHIPCPRQFVSVIVTFVFPLEEQTNEIKVLNKFISKKRKESRYTSKRKRKSGISSIIAVW</sequence>
<name>A0A8A1LFN5_AJEC8</name>
<evidence type="ECO:0000313" key="1">
    <source>
        <dbReference type="EMBL" id="QSS51715.1"/>
    </source>
</evidence>
<protein>
    <submittedName>
        <fullName evidence="1">Uncharacterized protein</fullName>
    </submittedName>
</protein>
<dbReference type="Proteomes" id="UP000663419">
    <property type="component" value="Chromosome 2"/>
</dbReference>
<evidence type="ECO:0000313" key="2">
    <source>
        <dbReference type="Proteomes" id="UP000663419"/>
    </source>
</evidence>
<gene>
    <name evidence="1" type="ORF">I7I53_07101</name>
</gene>
<reference evidence="1" key="1">
    <citation type="submission" date="2021-01" db="EMBL/GenBank/DDBJ databases">
        <title>Chromosome-level genome assembly of a human fungal pathogen reveals clustering of transcriptionally co-regulated genes.</title>
        <authorList>
            <person name="Voorhies M."/>
            <person name="Cohen S."/>
            <person name="Shea T.P."/>
            <person name="Petrus S."/>
            <person name="Munoz J.F."/>
            <person name="Poplawski S."/>
            <person name="Goldman W.E."/>
            <person name="Michael T."/>
            <person name="Cuomo C.A."/>
            <person name="Sil A."/>
            <person name="Beyhan S."/>
        </authorList>
    </citation>
    <scope>NUCLEOTIDE SEQUENCE</scope>
    <source>
        <strain evidence="1">H88</strain>
    </source>
</reference>
<dbReference type="AlphaFoldDB" id="A0A8A1LFN5"/>
<dbReference type="VEuPathDB" id="FungiDB:I7I53_07101"/>